<keyword evidence="2" id="KW-0677">Repeat</keyword>
<dbReference type="Proteomes" id="UP001419268">
    <property type="component" value="Unassembled WGS sequence"/>
</dbReference>
<dbReference type="InterPro" id="IPR040324">
    <property type="entry name" value="WDR44/Dgr2"/>
</dbReference>
<feature type="repeat" description="WD" evidence="3">
    <location>
        <begin position="511"/>
        <end position="545"/>
    </location>
</feature>
<evidence type="ECO:0008006" key="7">
    <source>
        <dbReference type="Google" id="ProtNLM"/>
    </source>
</evidence>
<evidence type="ECO:0000313" key="6">
    <source>
        <dbReference type="Proteomes" id="UP001419268"/>
    </source>
</evidence>
<dbReference type="PANTHER" id="PTHR14221:SF41">
    <property type="entry name" value="TRANSDUCIN_WD40 REPEAT-LIKE SUPERFAMILY PROTEIN"/>
    <property type="match status" value="1"/>
</dbReference>
<gene>
    <name evidence="5" type="ORF">Scep_017215</name>
</gene>
<evidence type="ECO:0000256" key="1">
    <source>
        <dbReference type="ARBA" id="ARBA00022574"/>
    </source>
</evidence>
<dbReference type="InterPro" id="IPR019775">
    <property type="entry name" value="WD40_repeat_CS"/>
</dbReference>
<feature type="region of interest" description="Disordered" evidence="4">
    <location>
        <begin position="412"/>
        <end position="448"/>
    </location>
</feature>
<protein>
    <recommendedName>
        <fullName evidence="7">WD repeat-containing protein 44</fullName>
    </recommendedName>
</protein>
<dbReference type="InterPro" id="IPR015943">
    <property type="entry name" value="WD40/YVTN_repeat-like_dom_sf"/>
</dbReference>
<feature type="repeat" description="WD" evidence="3">
    <location>
        <begin position="365"/>
        <end position="406"/>
    </location>
</feature>
<dbReference type="Gene3D" id="2.130.10.10">
    <property type="entry name" value="YVTN repeat-like/Quinoprotein amine dehydrogenase"/>
    <property type="match status" value="2"/>
</dbReference>
<keyword evidence="6" id="KW-1185">Reference proteome</keyword>
<dbReference type="InterPro" id="IPR001680">
    <property type="entry name" value="WD40_rpt"/>
</dbReference>
<dbReference type="PRINTS" id="PR00320">
    <property type="entry name" value="GPROTEINBRPT"/>
</dbReference>
<evidence type="ECO:0000256" key="2">
    <source>
        <dbReference type="ARBA" id="ARBA00022737"/>
    </source>
</evidence>
<dbReference type="PROSITE" id="PS50294">
    <property type="entry name" value="WD_REPEATS_REGION"/>
    <property type="match status" value="3"/>
</dbReference>
<sequence>MADKRMTMMMEWDGLGDDEFFESRDRISSALSMDLLPSSESDEDEDYDDDRMSFASAVSYAPHEESRSFNAAPSPPTDYNMWMSEPGSIEDRRKRLLQGMGLTGENQGIGVHEEPEKLAPSKDTKPEPSNLASPLSPDLISRSKSEGRMIAKFTDTKWRKEQLVGASSFVNHLLTRSSSEPPSFRDQHIQLCASFMNPNRISSSGQLQETDAEGPFLIKSLDTGKEFLIKDCSNAVPGSLSDLQTGEMLTMEEFEKFVGHSPIVMELMRRESIALGPNYRIDKSKMSQGKNIRSSKKKGVNWLKNIRVMANSINGLISDKHVEDNWTGAQAYASPPPSSSSKWIKVHQRGKSYKELSGLYMCQEIQAHEGSIWCIRFSLDARYLATAGEDKVIHVWEVVDCDVLSSRPVDEAHSMPVHPMSNASPDNPTSDAQGTSLEKKKKGKNSSTVIPDYVSVPETVFSLTEKPICSFEGHLDDVLDLSWSKSQQLLSSSMDKTVRLWDMETKTCLRLFAHNDYVTCIQFNPVDDRYFISGSLDAKVRLWSIPDKQVVDWTELHEMVTALCYTPDGQGALVGSHKGSCRLYDISDFKLDQKEQVHIQSKKKSQAKKITGFQYVPDTSSEVLITAADSRIRIFNGSSVTHKFTGFRNTNSQIPASFTADGKYVVCASEDSEVYIWKRRSVDSAKHKATITTRSREHFHCKDVSVAVPWPGSLKYEPPLWQIQPKRNSKRSNPLPPLAPSAPASADTAVKNMEAKKYLPPLPPKPNLDRSASYQEDDPALISASNSSLGSSSFSSSIDFIFGDSSAISASDKSSSTLSSIFENSNGNGNTTMQAAAWGMVIVAAGLGGEIRVYQNFGLPVISRQTFRDYASPGSIGRVANRYFHGS</sequence>
<feature type="repeat" description="WD" evidence="3">
    <location>
        <begin position="471"/>
        <end position="511"/>
    </location>
</feature>
<evidence type="ECO:0000313" key="5">
    <source>
        <dbReference type="EMBL" id="KAK9119122.1"/>
    </source>
</evidence>
<dbReference type="InterPro" id="IPR036322">
    <property type="entry name" value="WD40_repeat_dom_sf"/>
</dbReference>
<organism evidence="5 6">
    <name type="scientific">Stephania cephalantha</name>
    <dbReference type="NCBI Taxonomy" id="152367"/>
    <lineage>
        <taxon>Eukaryota</taxon>
        <taxon>Viridiplantae</taxon>
        <taxon>Streptophyta</taxon>
        <taxon>Embryophyta</taxon>
        <taxon>Tracheophyta</taxon>
        <taxon>Spermatophyta</taxon>
        <taxon>Magnoliopsida</taxon>
        <taxon>Ranunculales</taxon>
        <taxon>Menispermaceae</taxon>
        <taxon>Menispermoideae</taxon>
        <taxon>Cissampelideae</taxon>
        <taxon>Stephania</taxon>
    </lineage>
</organism>
<feature type="region of interest" description="Disordered" evidence="4">
    <location>
        <begin position="32"/>
        <end position="85"/>
    </location>
</feature>
<evidence type="ECO:0000256" key="4">
    <source>
        <dbReference type="SAM" id="MobiDB-lite"/>
    </source>
</evidence>
<proteinExistence type="predicted"/>
<name>A0AAP0NTC9_9MAGN</name>
<evidence type="ECO:0000256" key="3">
    <source>
        <dbReference type="PROSITE-ProRule" id="PRU00221"/>
    </source>
</evidence>
<dbReference type="EMBL" id="JBBNAG010000007">
    <property type="protein sequence ID" value="KAK9119122.1"/>
    <property type="molecule type" value="Genomic_DNA"/>
</dbReference>
<feature type="compositionally biased region" description="Basic and acidic residues" evidence="4">
    <location>
        <begin position="111"/>
        <end position="126"/>
    </location>
</feature>
<dbReference type="Pfam" id="PF00400">
    <property type="entry name" value="WD40"/>
    <property type="match status" value="5"/>
</dbReference>
<feature type="compositionally biased region" description="Acidic residues" evidence="4">
    <location>
        <begin position="40"/>
        <end position="49"/>
    </location>
</feature>
<dbReference type="SUPFAM" id="SSF50978">
    <property type="entry name" value="WD40 repeat-like"/>
    <property type="match status" value="1"/>
</dbReference>
<keyword evidence="1 3" id="KW-0853">WD repeat</keyword>
<dbReference type="PROSITE" id="PS00678">
    <property type="entry name" value="WD_REPEATS_1"/>
    <property type="match status" value="2"/>
</dbReference>
<reference evidence="5 6" key="1">
    <citation type="submission" date="2024-01" db="EMBL/GenBank/DDBJ databases">
        <title>Genome assemblies of Stephania.</title>
        <authorList>
            <person name="Yang L."/>
        </authorList>
    </citation>
    <scope>NUCLEOTIDE SEQUENCE [LARGE SCALE GENOMIC DNA]</scope>
    <source>
        <strain evidence="5">JXDWG</strain>
        <tissue evidence="5">Leaf</tissue>
    </source>
</reference>
<dbReference type="PANTHER" id="PTHR14221">
    <property type="entry name" value="WD REPEAT DOMAIN 44"/>
    <property type="match status" value="1"/>
</dbReference>
<dbReference type="SMART" id="SM00320">
    <property type="entry name" value="WD40"/>
    <property type="match status" value="7"/>
</dbReference>
<dbReference type="PROSITE" id="PS50082">
    <property type="entry name" value="WD_REPEATS_2"/>
    <property type="match status" value="3"/>
</dbReference>
<dbReference type="AlphaFoldDB" id="A0AAP0NTC9"/>
<feature type="region of interest" description="Disordered" evidence="4">
    <location>
        <begin position="721"/>
        <end position="747"/>
    </location>
</feature>
<dbReference type="InterPro" id="IPR020472">
    <property type="entry name" value="WD40_PAC1"/>
</dbReference>
<accession>A0AAP0NTC9</accession>
<comment type="caution">
    <text evidence="5">The sequence shown here is derived from an EMBL/GenBank/DDBJ whole genome shotgun (WGS) entry which is preliminary data.</text>
</comment>
<feature type="compositionally biased region" description="Polar residues" evidence="4">
    <location>
        <begin position="421"/>
        <end position="436"/>
    </location>
</feature>
<feature type="region of interest" description="Disordered" evidence="4">
    <location>
        <begin position="103"/>
        <end position="140"/>
    </location>
</feature>